<dbReference type="AlphaFoldDB" id="A0AAD1RJC9"/>
<protein>
    <submittedName>
        <fullName evidence="2">Uncharacterized protein</fullName>
    </submittedName>
</protein>
<evidence type="ECO:0000256" key="1">
    <source>
        <dbReference type="SAM" id="MobiDB-lite"/>
    </source>
</evidence>
<gene>
    <name evidence="2" type="ORF">PECUL_23A004208</name>
</gene>
<organism evidence="2 3">
    <name type="scientific">Pelobates cultripes</name>
    <name type="common">Western spadefoot toad</name>
    <dbReference type="NCBI Taxonomy" id="61616"/>
    <lineage>
        <taxon>Eukaryota</taxon>
        <taxon>Metazoa</taxon>
        <taxon>Chordata</taxon>
        <taxon>Craniata</taxon>
        <taxon>Vertebrata</taxon>
        <taxon>Euteleostomi</taxon>
        <taxon>Amphibia</taxon>
        <taxon>Batrachia</taxon>
        <taxon>Anura</taxon>
        <taxon>Pelobatoidea</taxon>
        <taxon>Pelobatidae</taxon>
        <taxon>Pelobates</taxon>
    </lineage>
</organism>
<feature type="region of interest" description="Disordered" evidence="1">
    <location>
        <begin position="116"/>
        <end position="138"/>
    </location>
</feature>
<dbReference type="Proteomes" id="UP001295444">
    <property type="component" value="Chromosome 02"/>
</dbReference>
<evidence type="ECO:0000313" key="3">
    <source>
        <dbReference type="Proteomes" id="UP001295444"/>
    </source>
</evidence>
<dbReference type="EMBL" id="OW240913">
    <property type="protein sequence ID" value="CAH2256540.1"/>
    <property type="molecule type" value="Genomic_DNA"/>
</dbReference>
<accession>A0AAD1RJC9</accession>
<proteinExistence type="predicted"/>
<keyword evidence="3" id="KW-1185">Reference proteome</keyword>
<sequence length="138" mass="15452">MCALPPVDLGQSAHRLGLQSALLQSRFFLVSSRTGSLTLCLVRCFLRSQFPRGHRRLVRKLRFRCYPRIRLLPVTTPLASAPPLVTSESSVSATGDAAVVSDLESDKEEQNLDMVKRKRNQHKQFWSSSLSSNKMSPP</sequence>
<reference evidence="2" key="1">
    <citation type="submission" date="2022-03" db="EMBL/GenBank/DDBJ databases">
        <authorList>
            <person name="Alioto T."/>
            <person name="Alioto T."/>
            <person name="Gomez Garrido J."/>
        </authorList>
    </citation>
    <scope>NUCLEOTIDE SEQUENCE</scope>
</reference>
<name>A0AAD1RJC9_PELCU</name>
<evidence type="ECO:0000313" key="2">
    <source>
        <dbReference type="EMBL" id="CAH2256540.1"/>
    </source>
</evidence>